<dbReference type="AlphaFoldDB" id="A4A326"/>
<feature type="domain" description="Cytochrome C Planctomycete-type" evidence="1">
    <location>
        <begin position="35"/>
        <end position="72"/>
    </location>
</feature>
<dbReference type="Proteomes" id="UP000004358">
    <property type="component" value="Unassembled WGS sequence"/>
</dbReference>
<dbReference type="PANTHER" id="PTHR35889">
    <property type="entry name" value="CYCLOINULO-OLIGOSACCHARIDE FRUCTANOTRANSFERASE-RELATED"/>
    <property type="match status" value="1"/>
</dbReference>
<evidence type="ECO:0000313" key="3">
    <source>
        <dbReference type="Proteomes" id="UP000004358"/>
    </source>
</evidence>
<proteinExistence type="predicted"/>
<feature type="non-terminal residue" evidence="2">
    <location>
        <position position="72"/>
    </location>
</feature>
<sequence length="72" mass="7762">MILGVLISLGWIHPSRAEEEVDFGADIRPLLSNNCYACHGPDEEHRSGGFRLDLEGSAYGEADSGEHPIVPG</sequence>
<evidence type="ECO:0000313" key="2">
    <source>
        <dbReference type="EMBL" id="EAQ76833.1"/>
    </source>
</evidence>
<dbReference type="Pfam" id="PF07635">
    <property type="entry name" value="PSCyt1"/>
    <property type="match status" value="1"/>
</dbReference>
<dbReference type="PANTHER" id="PTHR35889:SF3">
    <property type="entry name" value="F-BOX DOMAIN-CONTAINING PROTEIN"/>
    <property type="match status" value="1"/>
</dbReference>
<dbReference type="OrthoDB" id="226265at2"/>
<protein>
    <recommendedName>
        <fullName evidence="1">Cytochrome C Planctomycete-type domain-containing protein</fullName>
    </recommendedName>
</protein>
<dbReference type="InterPro" id="IPR011429">
    <property type="entry name" value="Cyt_c_Planctomycete-type"/>
</dbReference>
<organism evidence="2 3">
    <name type="scientific">Blastopirellula marina DSM 3645</name>
    <dbReference type="NCBI Taxonomy" id="314230"/>
    <lineage>
        <taxon>Bacteria</taxon>
        <taxon>Pseudomonadati</taxon>
        <taxon>Planctomycetota</taxon>
        <taxon>Planctomycetia</taxon>
        <taxon>Pirellulales</taxon>
        <taxon>Pirellulaceae</taxon>
        <taxon>Blastopirellula</taxon>
    </lineage>
</organism>
<dbReference type="STRING" id="314230.DSM3645_06744"/>
<name>A4A326_9BACT</name>
<dbReference type="HOGENOM" id="CLU_2745777_0_0_0"/>
<dbReference type="EMBL" id="AANZ01000063">
    <property type="protein sequence ID" value="EAQ76833.1"/>
    <property type="molecule type" value="Genomic_DNA"/>
</dbReference>
<gene>
    <name evidence="2" type="ORF">DSM3645_06744</name>
</gene>
<dbReference type="eggNOG" id="COG2010">
    <property type="taxonomic scope" value="Bacteria"/>
</dbReference>
<reference evidence="2 3" key="1">
    <citation type="submission" date="2006-02" db="EMBL/GenBank/DDBJ databases">
        <authorList>
            <person name="Amann R."/>
            <person name="Ferriera S."/>
            <person name="Johnson J."/>
            <person name="Kravitz S."/>
            <person name="Halpern A."/>
            <person name="Remington K."/>
            <person name="Beeson K."/>
            <person name="Tran B."/>
            <person name="Rogers Y.-H."/>
            <person name="Friedman R."/>
            <person name="Venter J.C."/>
        </authorList>
    </citation>
    <scope>NUCLEOTIDE SEQUENCE [LARGE SCALE GENOMIC DNA]</scope>
    <source>
        <strain evidence="2 3">DSM 3645</strain>
    </source>
</reference>
<comment type="caution">
    <text evidence="2">The sequence shown here is derived from an EMBL/GenBank/DDBJ whole genome shotgun (WGS) entry which is preliminary data.</text>
</comment>
<evidence type="ECO:0000259" key="1">
    <source>
        <dbReference type="Pfam" id="PF07635"/>
    </source>
</evidence>
<accession>A4A326</accession>